<dbReference type="SUPFAM" id="SSF64518">
    <property type="entry name" value="Phase 1 flagellin"/>
    <property type="match status" value="1"/>
</dbReference>
<comment type="subcellular location">
    <subcellularLocation>
        <location evidence="3">Secreted</location>
    </subcellularLocation>
    <subcellularLocation>
        <location evidence="3">Bacterial flagellum</location>
    </subcellularLocation>
</comment>
<dbReference type="InterPro" id="IPR046358">
    <property type="entry name" value="Flagellin_C"/>
</dbReference>
<keyword evidence="6" id="KW-0966">Cell projection</keyword>
<keyword evidence="2 3" id="KW-0975">Bacterial flagellum</keyword>
<protein>
    <recommendedName>
        <fullName evidence="3">Flagellin</fullName>
    </recommendedName>
</protein>
<evidence type="ECO:0000259" key="5">
    <source>
        <dbReference type="Pfam" id="PF00700"/>
    </source>
</evidence>
<proteinExistence type="inferred from homology"/>
<keyword evidence="6" id="KW-0969">Cilium</keyword>
<dbReference type="PRINTS" id="PR00207">
    <property type="entry name" value="FLAGELLIN"/>
</dbReference>
<sequence>MANSVNTNVGALVALSSLRTTNSDLDKTSKRVQTGFKVADASDDAAVFAVAQGIRGNIKAYASVQSSLAAGEGLGQVTAAALTGISNLIGDVKAKFANLADGSLTTDQRTVYQNDVNQLIGQITNYVNQATYNGKNLLSASTTGTAVSFVADVTGTSLTLQTSSDLSSSVSSFSSLFTTNYTAASNYGSAIADLGTLESLVNSISAAVAAQSRSITLQKGFVDDLVDATKKGLGSLVDADVAAESATLQSLQVRQQLNIQALSIANQQPNTLLSLFR</sequence>
<dbReference type="Gene3D" id="1.20.1330.10">
    <property type="entry name" value="f41 fragment of flagellin, N-terminal domain"/>
    <property type="match status" value="1"/>
</dbReference>
<evidence type="ECO:0000313" key="6">
    <source>
        <dbReference type="EMBL" id="MFC3676967.1"/>
    </source>
</evidence>
<accession>A0ABV7VIU7</accession>
<feature type="domain" description="Flagellin C-terminal" evidence="5">
    <location>
        <begin position="206"/>
        <end position="276"/>
    </location>
</feature>
<dbReference type="Pfam" id="PF00700">
    <property type="entry name" value="Flagellin_C"/>
    <property type="match status" value="1"/>
</dbReference>
<keyword evidence="3" id="KW-0964">Secreted</keyword>
<dbReference type="EMBL" id="JBHRYJ010000003">
    <property type="protein sequence ID" value="MFC3676967.1"/>
    <property type="molecule type" value="Genomic_DNA"/>
</dbReference>
<dbReference type="InterPro" id="IPR001029">
    <property type="entry name" value="Flagellin_N"/>
</dbReference>
<dbReference type="RefSeq" id="WP_379728298.1">
    <property type="nucleotide sequence ID" value="NZ_JBHRYJ010000003.1"/>
</dbReference>
<organism evidence="6 7">
    <name type="scientific">Ferrovibrio xuzhouensis</name>
    <dbReference type="NCBI Taxonomy" id="1576914"/>
    <lineage>
        <taxon>Bacteria</taxon>
        <taxon>Pseudomonadati</taxon>
        <taxon>Pseudomonadota</taxon>
        <taxon>Alphaproteobacteria</taxon>
        <taxon>Rhodospirillales</taxon>
        <taxon>Rhodospirillaceae</taxon>
        <taxon>Ferrovibrio</taxon>
    </lineage>
</organism>
<dbReference type="Proteomes" id="UP001595711">
    <property type="component" value="Unassembled WGS sequence"/>
</dbReference>
<evidence type="ECO:0000313" key="7">
    <source>
        <dbReference type="Proteomes" id="UP001595711"/>
    </source>
</evidence>
<dbReference type="PANTHER" id="PTHR42792:SF2">
    <property type="entry name" value="FLAGELLIN"/>
    <property type="match status" value="1"/>
</dbReference>
<evidence type="ECO:0000256" key="1">
    <source>
        <dbReference type="ARBA" id="ARBA00005709"/>
    </source>
</evidence>
<evidence type="ECO:0000256" key="3">
    <source>
        <dbReference type="RuleBase" id="RU362073"/>
    </source>
</evidence>
<evidence type="ECO:0000259" key="4">
    <source>
        <dbReference type="Pfam" id="PF00669"/>
    </source>
</evidence>
<comment type="caution">
    <text evidence="6">The sequence shown here is derived from an EMBL/GenBank/DDBJ whole genome shotgun (WGS) entry which is preliminary data.</text>
</comment>
<comment type="function">
    <text evidence="3">Flagellin is the subunit protein which polymerizes to form the filaments of bacterial flagella.</text>
</comment>
<keyword evidence="6" id="KW-0282">Flagellum</keyword>
<feature type="domain" description="Flagellin N-terminal" evidence="4">
    <location>
        <begin position="5"/>
        <end position="142"/>
    </location>
</feature>
<reference evidence="7" key="1">
    <citation type="journal article" date="2019" name="Int. J. Syst. Evol. Microbiol.">
        <title>The Global Catalogue of Microorganisms (GCM) 10K type strain sequencing project: providing services to taxonomists for standard genome sequencing and annotation.</title>
        <authorList>
            <consortium name="The Broad Institute Genomics Platform"/>
            <consortium name="The Broad Institute Genome Sequencing Center for Infectious Disease"/>
            <person name="Wu L."/>
            <person name="Ma J."/>
        </authorList>
    </citation>
    <scope>NUCLEOTIDE SEQUENCE [LARGE SCALE GENOMIC DNA]</scope>
    <source>
        <strain evidence="7">KCTC 42182</strain>
    </source>
</reference>
<evidence type="ECO:0000256" key="2">
    <source>
        <dbReference type="ARBA" id="ARBA00023143"/>
    </source>
</evidence>
<comment type="similarity">
    <text evidence="1 3">Belongs to the bacterial flagellin family.</text>
</comment>
<keyword evidence="7" id="KW-1185">Reference proteome</keyword>
<dbReference type="PANTHER" id="PTHR42792">
    <property type="entry name" value="FLAGELLIN"/>
    <property type="match status" value="1"/>
</dbReference>
<gene>
    <name evidence="6" type="ORF">ACFOOQ_15520</name>
</gene>
<dbReference type="InterPro" id="IPR001492">
    <property type="entry name" value="Flagellin"/>
</dbReference>
<dbReference type="Pfam" id="PF00669">
    <property type="entry name" value="Flagellin_N"/>
    <property type="match status" value="1"/>
</dbReference>
<name>A0ABV7VIU7_9PROT</name>